<protein>
    <recommendedName>
        <fullName evidence="2">Luciferase-like monooxygenase</fullName>
    </recommendedName>
</protein>
<evidence type="ECO:0000256" key="1">
    <source>
        <dbReference type="ARBA" id="ARBA00007789"/>
    </source>
</evidence>
<feature type="domain" description="Luciferase-like" evidence="3">
    <location>
        <begin position="9"/>
        <end position="299"/>
    </location>
</feature>
<organism evidence="4 5">
    <name type="scientific">Acidiphilium cryptum (strain JF-5)</name>
    <dbReference type="NCBI Taxonomy" id="349163"/>
    <lineage>
        <taxon>Bacteria</taxon>
        <taxon>Pseudomonadati</taxon>
        <taxon>Pseudomonadota</taxon>
        <taxon>Alphaproteobacteria</taxon>
        <taxon>Acetobacterales</taxon>
        <taxon>Acidocellaceae</taxon>
        <taxon>Acidiphilium</taxon>
    </lineage>
</organism>
<dbReference type="InterPro" id="IPR019949">
    <property type="entry name" value="CmoO-like"/>
</dbReference>
<sequence length="337" mass="36141">MGMMESIPFSVLDLAPVPDGATPGDALRNSIDLARHAEALGFNRYWLAEHHNMPGIASAATSVVIAHVAQATTRIRIGSGGVMLPNHAPLVIAEQFGTLAALHPGRIDLGLGRAPGTDPRTAHALRRNMEGTEARFIEDVIELQSYFQPAAAEQRVRAVPGEGLDVPLWLLGSSTFSAELAAALGLPFAFAAHFAPDLLGAALTLYRTRFQPSARLAKPHAMICVTVCAAPDDGEAEFLFTSQQRAFVNLRRGQPGLLPRPAPLDGFWSERERAGVEHALAYAMVGGPARVAAKLAGFVAEFRPDELMIACQIHDHAARRRSYDIVREIRGGLSKAA</sequence>
<evidence type="ECO:0000259" key="3">
    <source>
        <dbReference type="Pfam" id="PF00296"/>
    </source>
</evidence>
<dbReference type="HOGENOM" id="CLU_027853_9_0_5"/>
<dbReference type="InterPro" id="IPR036661">
    <property type="entry name" value="Luciferase-like_sf"/>
</dbReference>
<evidence type="ECO:0000313" key="4">
    <source>
        <dbReference type="EMBL" id="ABQ29788.1"/>
    </source>
</evidence>
<keyword evidence="5" id="KW-1185">Reference proteome</keyword>
<proteinExistence type="predicted"/>
<dbReference type="InterPro" id="IPR011251">
    <property type="entry name" value="Luciferase-like_dom"/>
</dbReference>
<dbReference type="EMBL" id="CP000697">
    <property type="protein sequence ID" value="ABQ29788.1"/>
    <property type="molecule type" value="Genomic_DNA"/>
</dbReference>
<dbReference type="GO" id="GO:0016705">
    <property type="term" value="F:oxidoreductase activity, acting on paired donors, with incorporation or reduction of molecular oxygen"/>
    <property type="evidence" value="ECO:0007669"/>
    <property type="project" value="InterPro"/>
</dbReference>
<dbReference type="NCBIfam" id="TIGR03558">
    <property type="entry name" value="oxido_grp_1"/>
    <property type="match status" value="1"/>
</dbReference>
<dbReference type="Proteomes" id="UP000000245">
    <property type="component" value="Chromosome"/>
</dbReference>
<dbReference type="Gene3D" id="3.20.20.30">
    <property type="entry name" value="Luciferase-like domain"/>
    <property type="match status" value="1"/>
</dbReference>
<dbReference type="RefSeq" id="WP_011941610.1">
    <property type="nucleotide sequence ID" value="NC_009484.1"/>
</dbReference>
<dbReference type="AlphaFoldDB" id="A5FW06"/>
<accession>A5FW06</accession>
<dbReference type="GO" id="GO:0005829">
    <property type="term" value="C:cytosol"/>
    <property type="evidence" value="ECO:0007669"/>
    <property type="project" value="TreeGrafter"/>
</dbReference>
<dbReference type="InterPro" id="IPR050766">
    <property type="entry name" value="Bact_Lucif_Oxidored"/>
</dbReference>
<dbReference type="PANTHER" id="PTHR30137:SF6">
    <property type="entry name" value="LUCIFERASE-LIKE MONOOXYGENASE"/>
    <property type="match status" value="1"/>
</dbReference>
<evidence type="ECO:0000313" key="5">
    <source>
        <dbReference type="Proteomes" id="UP000000245"/>
    </source>
</evidence>
<dbReference type="KEGG" id="acr:Acry_0564"/>
<dbReference type="eggNOG" id="COG2141">
    <property type="taxonomic scope" value="Bacteria"/>
</dbReference>
<dbReference type="PANTHER" id="PTHR30137">
    <property type="entry name" value="LUCIFERASE-LIKE MONOOXYGENASE"/>
    <property type="match status" value="1"/>
</dbReference>
<dbReference type="FunFam" id="3.20.20.30:FF:000002">
    <property type="entry name" value="LLM class flavin-dependent oxidoreductase"/>
    <property type="match status" value="1"/>
</dbReference>
<comment type="similarity">
    <text evidence="1">To bacterial alkanal monooxygenase alpha and beta chains.</text>
</comment>
<dbReference type="SUPFAM" id="SSF51679">
    <property type="entry name" value="Bacterial luciferase-like"/>
    <property type="match status" value="1"/>
</dbReference>
<evidence type="ECO:0000256" key="2">
    <source>
        <dbReference type="ARBA" id="ARBA00074555"/>
    </source>
</evidence>
<gene>
    <name evidence="4" type="ordered locus">Acry_0564</name>
</gene>
<dbReference type="STRING" id="349163.Acry_0564"/>
<name>A5FW06_ACICJ</name>
<dbReference type="Pfam" id="PF00296">
    <property type="entry name" value="Bac_luciferase"/>
    <property type="match status" value="1"/>
</dbReference>
<reference evidence="4 5" key="1">
    <citation type="submission" date="2007-05" db="EMBL/GenBank/DDBJ databases">
        <title>Complete sequence of chromosome of Acidiphilium cryptum JF-5.</title>
        <authorList>
            <consortium name="US DOE Joint Genome Institute"/>
            <person name="Copeland A."/>
            <person name="Lucas S."/>
            <person name="Lapidus A."/>
            <person name="Barry K."/>
            <person name="Detter J.C."/>
            <person name="Glavina del Rio T."/>
            <person name="Hammon N."/>
            <person name="Israni S."/>
            <person name="Dalin E."/>
            <person name="Tice H."/>
            <person name="Pitluck S."/>
            <person name="Sims D."/>
            <person name="Brettin T."/>
            <person name="Bruce D."/>
            <person name="Han C."/>
            <person name="Schmutz J."/>
            <person name="Larimer F."/>
            <person name="Land M."/>
            <person name="Hauser L."/>
            <person name="Kyrpides N."/>
            <person name="Kim E."/>
            <person name="Magnuson T."/>
            <person name="Richardson P."/>
        </authorList>
    </citation>
    <scope>NUCLEOTIDE SEQUENCE [LARGE SCALE GENOMIC DNA]</scope>
    <source>
        <strain evidence="4 5">JF-5</strain>
    </source>
</reference>
<dbReference type="CDD" id="cd00347">
    <property type="entry name" value="Flavin_utilizing_monoxygenases"/>
    <property type="match status" value="1"/>
</dbReference>